<evidence type="ECO:0000256" key="1">
    <source>
        <dbReference type="SAM" id="SignalP"/>
    </source>
</evidence>
<sequence length="106" mass="11760">MKIFFLVLLVAVLFYVEVGAECPAGERVKLCRNSNSRNKSCGEGTCDDPEPQSCEDCDCRPDDYDDCQEKCVCNNGNVRQPTGECRELSDCPVGSPGFENAQKKRK</sequence>
<keyword evidence="1" id="KW-0732">Signal</keyword>
<accession>A0A0K8RN03</accession>
<dbReference type="AlphaFoldDB" id="A0A0K8RN03"/>
<name>A0A0K8RN03_IXORI</name>
<feature type="signal peptide" evidence="1">
    <location>
        <begin position="1"/>
        <end position="20"/>
    </location>
</feature>
<proteinExistence type="evidence at transcript level"/>
<feature type="chain" id="PRO_5005518422" evidence="1">
    <location>
        <begin position="21"/>
        <end position="106"/>
    </location>
</feature>
<dbReference type="EMBL" id="GADI01001530">
    <property type="protein sequence ID" value="JAA72278.1"/>
    <property type="molecule type" value="mRNA"/>
</dbReference>
<evidence type="ECO:0000313" key="2">
    <source>
        <dbReference type="EMBL" id="JAA72278.1"/>
    </source>
</evidence>
<protein>
    <submittedName>
        <fullName evidence="2">Putative til domain protein</fullName>
    </submittedName>
</protein>
<reference evidence="2" key="1">
    <citation type="submission" date="2012-12" db="EMBL/GenBank/DDBJ databases">
        <title>Identification and characterization of a phenylalanine ammonia-lyase gene family in Isatis indigotica Fort.</title>
        <authorList>
            <person name="Liu Q."/>
            <person name="Chen J."/>
            <person name="Zhou X."/>
            <person name="Di P."/>
            <person name="Xiao Y."/>
            <person name="Xuan H."/>
            <person name="Zhang L."/>
            <person name="Chen W."/>
        </authorList>
    </citation>
    <scope>NUCLEOTIDE SEQUENCE</scope>
    <source>
        <tissue evidence="2">Salivary gland</tissue>
    </source>
</reference>
<organism evidence="2">
    <name type="scientific">Ixodes ricinus</name>
    <name type="common">Common tick</name>
    <name type="synonym">Acarus ricinus</name>
    <dbReference type="NCBI Taxonomy" id="34613"/>
    <lineage>
        <taxon>Eukaryota</taxon>
        <taxon>Metazoa</taxon>
        <taxon>Ecdysozoa</taxon>
        <taxon>Arthropoda</taxon>
        <taxon>Chelicerata</taxon>
        <taxon>Arachnida</taxon>
        <taxon>Acari</taxon>
        <taxon>Parasitiformes</taxon>
        <taxon>Ixodida</taxon>
        <taxon>Ixodoidea</taxon>
        <taxon>Ixodidae</taxon>
        <taxon>Ixodinae</taxon>
        <taxon>Ixodes</taxon>
    </lineage>
</organism>